<organism evidence="1 2">
    <name type="scientific">Phytohabitans kaempferiae</name>
    <dbReference type="NCBI Taxonomy" id="1620943"/>
    <lineage>
        <taxon>Bacteria</taxon>
        <taxon>Bacillati</taxon>
        <taxon>Actinomycetota</taxon>
        <taxon>Actinomycetes</taxon>
        <taxon>Micromonosporales</taxon>
        <taxon>Micromonosporaceae</taxon>
    </lineage>
</organism>
<name>A0ABV6M542_9ACTN</name>
<gene>
    <name evidence="1" type="ORF">ACFFIA_19330</name>
</gene>
<dbReference type="EMBL" id="JBHLUH010000039">
    <property type="protein sequence ID" value="MFC0529815.1"/>
    <property type="molecule type" value="Genomic_DNA"/>
</dbReference>
<evidence type="ECO:0000313" key="2">
    <source>
        <dbReference type="Proteomes" id="UP001589867"/>
    </source>
</evidence>
<reference evidence="1 2" key="1">
    <citation type="submission" date="2024-09" db="EMBL/GenBank/DDBJ databases">
        <authorList>
            <person name="Sun Q."/>
            <person name="Mori K."/>
        </authorList>
    </citation>
    <scope>NUCLEOTIDE SEQUENCE [LARGE SCALE GENOMIC DNA]</scope>
    <source>
        <strain evidence="1 2">TBRC 3947</strain>
    </source>
</reference>
<dbReference type="InterPro" id="IPR054632">
    <property type="entry name" value="Aroma_sacti_dom"/>
</dbReference>
<comment type="caution">
    <text evidence="1">The sequence shown here is derived from an EMBL/GenBank/DDBJ whole genome shotgun (WGS) entry which is preliminary data.</text>
</comment>
<dbReference type="NCBIfam" id="NF045560">
    <property type="entry name" value="aroma_sacti_dom"/>
    <property type="match status" value="1"/>
</dbReference>
<dbReference type="Proteomes" id="UP001589867">
    <property type="component" value="Unassembled WGS sequence"/>
</dbReference>
<keyword evidence="2" id="KW-1185">Reference proteome</keyword>
<dbReference type="RefSeq" id="WP_377252878.1">
    <property type="nucleotide sequence ID" value="NZ_JBHLUH010000039.1"/>
</dbReference>
<proteinExistence type="predicted"/>
<sequence>MSPVSVASPSILSVLPSEPSEAQQRVIDELTPLERGVLASVQARLDAAHGDGAASGYEFDEEGLDWGDDPHYIHVMIACCA</sequence>
<protein>
    <submittedName>
        <fullName evidence="1">Aroma-sacti cluster domain-containing protein</fullName>
    </submittedName>
</protein>
<evidence type="ECO:0000313" key="1">
    <source>
        <dbReference type="EMBL" id="MFC0529815.1"/>
    </source>
</evidence>
<accession>A0ABV6M542</accession>